<dbReference type="KEGG" id="bvk:117234389"/>
<organism evidence="3 4">
    <name type="scientific">Bombus vosnesenskii</name>
    <dbReference type="NCBI Taxonomy" id="207650"/>
    <lineage>
        <taxon>Eukaryota</taxon>
        <taxon>Metazoa</taxon>
        <taxon>Ecdysozoa</taxon>
        <taxon>Arthropoda</taxon>
        <taxon>Hexapoda</taxon>
        <taxon>Insecta</taxon>
        <taxon>Pterygota</taxon>
        <taxon>Neoptera</taxon>
        <taxon>Endopterygota</taxon>
        <taxon>Hymenoptera</taxon>
        <taxon>Apocrita</taxon>
        <taxon>Aculeata</taxon>
        <taxon>Apoidea</taxon>
        <taxon>Anthophila</taxon>
        <taxon>Apidae</taxon>
        <taxon>Bombus</taxon>
        <taxon>Pyrobombus</taxon>
    </lineage>
</organism>
<gene>
    <name evidence="4" type="primary">LOC117234389</name>
</gene>
<keyword evidence="2" id="KW-0472">Membrane</keyword>
<dbReference type="PANTHER" id="PTHR13281:SF0">
    <property type="entry name" value="TRANSMEMBRANE PROTEIN 70, MITOCHONDRIAL"/>
    <property type="match status" value="1"/>
</dbReference>
<sequence>MALLLRSCILNQRKLFMKEIITFKRTSMYYTCGNVKKFIPCLQVRHVSDKHSERNTSEREMIYNGTLTNKVRNIKMISLLSSVVSVISQPIIYMKILEEDNAISVGTLFALLNILTICSPLLIHLLTKRYVIEMYHYPNEKKYTAKLYSFLCKKREITFTPNDVIEPKTQITGSFTTCFAGGKPLLFDENCFIDPKHYKIIMNYNKPIDFEVEQLRITAINQPQDKRITMGNKNEEQK</sequence>
<keyword evidence="2" id="KW-1133">Transmembrane helix</keyword>
<evidence type="ECO:0000256" key="1">
    <source>
        <dbReference type="ARBA" id="ARBA00005280"/>
    </source>
</evidence>
<comment type="similarity">
    <text evidence="1">Belongs to the TMEM70 family.</text>
</comment>
<dbReference type="RefSeq" id="XP_033351431.1">
    <property type="nucleotide sequence ID" value="XM_033495540.1"/>
</dbReference>
<dbReference type="AlphaFoldDB" id="A0A6J3KGH3"/>
<evidence type="ECO:0000313" key="3">
    <source>
        <dbReference type="Proteomes" id="UP000504631"/>
    </source>
</evidence>
<proteinExistence type="inferred from homology"/>
<name>A0A6J3KGH3_9HYME</name>
<dbReference type="GO" id="GO:0033615">
    <property type="term" value="P:mitochondrial proton-transporting ATP synthase complex assembly"/>
    <property type="evidence" value="ECO:0007669"/>
    <property type="project" value="TreeGrafter"/>
</dbReference>
<feature type="transmembrane region" description="Helical" evidence="2">
    <location>
        <begin position="102"/>
        <end position="126"/>
    </location>
</feature>
<evidence type="ECO:0000313" key="4">
    <source>
        <dbReference type="RefSeq" id="XP_033351431.1"/>
    </source>
</evidence>
<feature type="transmembrane region" description="Helical" evidence="2">
    <location>
        <begin position="77"/>
        <end position="96"/>
    </location>
</feature>
<dbReference type="InterPro" id="IPR045325">
    <property type="entry name" value="TMEM70/TMEM186/TMEM223"/>
</dbReference>
<dbReference type="Proteomes" id="UP000504631">
    <property type="component" value="Unplaced"/>
</dbReference>
<dbReference type="Pfam" id="PF06979">
    <property type="entry name" value="TMEM70"/>
    <property type="match status" value="1"/>
</dbReference>
<dbReference type="PANTHER" id="PTHR13281">
    <property type="entry name" value="TRANSMEMBRANE PROTEIN 70, MITOCHONDRIAL"/>
    <property type="match status" value="1"/>
</dbReference>
<protein>
    <submittedName>
        <fullName evidence="4">Transmembrane protein 70 homolog, mitochondrial</fullName>
    </submittedName>
</protein>
<accession>A0A6J3KGH3</accession>
<evidence type="ECO:0000256" key="2">
    <source>
        <dbReference type="SAM" id="Phobius"/>
    </source>
</evidence>
<dbReference type="GO" id="GO:0031966">
    <property type="term" value="C:mitochondrial membrane"/>
    <property type="evidence" value="ECO:0007669"/>
    <property type="project" value="TreeGrafter"/>
</dbReference>
<keyword evidence="3" id="KW-1185">Reference proteome</keyword>
<dbReference type="InterPro" id="IPR009724">
    <property type="entry name" value="TMEM70"/>
</dbReference>
<reference evidence="4" key="1">
    <citation type="submission" date="2025-08" db="UniProtKB">
        <authorList>
            <consortium name="RefSeq"/>
        </authorList>
    </citation>
    <scope>IDENTIFICATION</scope>
    <source>
        <tissue evidence="4">Muscle</tissue>
    </source>
</reference>
<keyword evidence="2 4" id="KW-0812">Transmembrane</keyword>
<dbReference type="GeneID" id="117234389"/>